<accession>A0A0L0VV57</accession>
<dbReference type="EMBL" id="AJIL01000019">
    <property type="protein sequence ID" value="KNF03072.1"/>
    <property type="molecule type" value="Genomic_DNA"/>
</dbReference>
<evidence type="ECO:0000313" key="1">
    <source>
        <dbReference type="EMBL" id="KNF03072.1"/>
    </source>
</evidence>
<gene>
    <name evidence="1" type="ORF">PSTG_03660</name>
</gene>
<organism evidence="1 2">
    <name type="scientific">Puccinia striiformis f. sp. tritici PST-78</name>
    <dbReference type="NCBI Taxonomy" id="1165861"/>
    <lineage>
        <taxon>Eukaryota</taxon>
        <taxon>Fungi</taxon>
        <taxon>Dikarya</taxon>
        <taxon>Basidiomycota</taxon>
        <taxon>Pucciniomycotina</taxon>
        <taxon>Pucciniomycetes</taxon>
        <taxon>Pucciniales</taxon>
        <taxon>Pucciniaceae</taxon>
        <taxon>Puccinia</taxon>
    </lineage>
</organism>
<sequence>MAGSKLPATQPRETVSTSQKTFFGLAHLSGKKKICAEDREQRNGLDAIDQRYSLYSQFAYLRIWTHMRCILRWHPHCVEHAPEDSSIKAASR</sequence>
<dbReference type="Proteomes" id="UP000054564">
    <property type="component" value="Unassembled WGS sequence"/>
</dbReference>
<evidence type="ECO:0000313" key="2">
    <source>
        <dbReference type="Proteomes" id="UP000054564"/>
    </source>
</evidence>
<dbReference type="AlphaFoldDB" id="A0A0L0VV57"/>
<protein>
    <submittedName>
        <fullName evidence="1">Uncharacterized protein</fullName>
    </submittedName>
</protein>
<keyword evidence="2" id="KW-1185">Reference proteome</keyword>
<proteinExistence type="predicted"/>
<reference evidence="2" key="1">
    <citation type="submission" date="2014-03" db="EMBL/GenBank/DDBJ databases">
        <title>The Genome Sequence of Puccinia striiformis f. sp. tritici PST-78.</title>
        <authorList>
            <consortium name="The Broad Institute Genome Sequencing Platform"/>
            <person name="Cuomo C."/>
            <person name="Hulbert S."/>
            <person name="Chen X."/>
            <person name="Walker B."/>
            <person name="Young S.K."/>
            <person name="Zeng Q."/>
            <person name="Gargeya S."/>
            <person name="Fitzgerald M."/>
            <person name="Haas B."/>
            <person name="Abouelleil A."/>
            <person name="Alvarado L."/>
            <person name="Arachchi H.M."/>
            <person name="Berlin A.M."/>
            <person name="Chapman S.B."/>
            <person name="Goldberg J."/>
            <person name="Griggs A."/>
            <person name="Gujja S."/>
            <person name="Hansen M."/>
            <person name="Howarth C."/>
            <person name="Imamovic A."/>
            <person name="Larimer J."/>
            <person name="McCowan C."/>
            <person name="Montmayeur A."/>
            <person name="Murphy C."/>
            <person name="Neiman D."/>
            <person name="Pearson M."/>
            <person name="Priest M."/>
            <person name="Roberts A."/>
            <person name="Saif S."/>
            <person name="Shea T."/>
            <person name="Sisk P."/>
            <person name="Sykes S."/>
            <person name="Wortman J."/>
            <person name="Nusbaum C."/>
            <person name="Birren B."/>
        </authorList>
    </citation>
    <scope>NUCLEOTIDE SEQUENCE [LARGE SCALE GENOMIC DNA]</scope>
    <source>
        <strain evidence="2">race PST-78</strain>
    </source>
</reference>
<name>A0A0L0VV57_9BASI</name>
<comment type="caution">
    <text evidence="1">The sequence shown here is derived from an EMBL/GenBank/DDBJ whole genome shotgun (WGS) entry which is preliminary data.</text>
</comment>